<dbReference type="GO" id="GO:0008270">
    <property type="term" value="F:zinc ion binding"/>
    <property type="evidence" value="ECO:0007669"/>
    <property type="project" value="UniProtKB-KW"/>
</dbReference>
<evidence type="ECO:0000256" key="7">
    <source>
        <dbReference type="SAM" id="MobiDB-lite"/>
    </source>
</evidence>
<keyword evidence="1 6" id="KW-0479">Metal-binding</keyword>
<dbReference type="InterPro" id="IPR036855">
    <property type="entry name" value="Znf_CCCH_sf"/>
</dbReference>
<dbReference type="PROSITE" id="PS50102">
    <property type="entry name" value="RRM"/>
    <property type="match status" value="1"/>
</dbReference>
<dbReference type="FunFam" id="3.30.70.330:FF:000462">
    <property type="entry name" value="Zinc finger CCCH domain-containing protein 25"/>
    <property type="match status" value="1"/>
</dbReference>
<accession>A0A5J5BPT3</accession>
<dbReference type="Gene3D" id="4.10.1000.10">
    <property type="entry name" value="Zinc finger, CCCH-type"/>
    <property type="match status" value="1"/>
</dbReference>
<dbReference type="GO" id="GO:0000398">
    <property type="term" value="P:mRNA splicing, via spliceosome"/>
    <property type="evidence" value="ECO:0007669"/>
    <property type="project" value="InterPro"/>
</dbReference>
<dbReference type="AlphaFoldDB" id="A0A5J5BPT3"/>
<dbReference type="Pfam" id="PF00642">
    <property type="entry name" value="zf-CCCH"/>
    <property type="match status" value="1"/>
</dbReference>
<dbReference type="InterPro" id="IPR012677">
    <property type="entry name" value="Nucleotide-bd_a/b_plait_sf"/>
</dbReference>
<dbReference type="PANTHER" id="PTHR45880:SF1">
    <property type="entry name" value="RNA-BINDING MOTIF PROTEIN, X-LINKED 2"/>
    <property type="match status" value="1"/>
</dbReference>
<dbReference type="CDD" id="cd12411">
    <property type="entry name" value="RRM_ist3_like"/>
    <property type="match status" value="1"/>
</dbReference>
<evidence type="ECO:0000313" key="11">
    <source>
        <dbReference type="Proteomes" id="UP000325577"/>
    </source>
</evidence>
<evidence type="ECO:0000313" key="10">
    <source>
        <dbReference type="EMBL" id="KAA8543742.1"/>
    </source>
</evidence>
<keyword evidence="3 6" id="KW-0862">Zinc</keyword>
<keyword evidence="4 5" id="KW-0694">RNA-binding</keyword>
<keyword evidence="2 6" id="KW-0863">Zinc-finger</keyword>
<dbReference type="GO" id="GO:0003723">
    <property type="term" value="F:RNA binding"/>
    <property type="evidence" value="ECO:0007669"/>
    <property type="project" value="UniProtKB-UniRule"/>
</dbReference>
<evidence type="ECO:0000259" key="9">
    <source>
        <dbReference type="PROSITE" id="PS50103"/>
    </source>
</evidence>
<name>A0A5J5BPT3_9ASTE</name>
<sequence>MNPLTIVKRIQNITSKEAALGISEEASWHAKYKDSAYVFVGGIPFDLTEGDLLAVFAQYGEIVDVNLVRDKGTGKSKGFAFIAYEDQRSTTLAVDNLNGAQILGRIIRVDHVTKYKKKEEEDEETAQQKREARGVCRAFQKGECNRGSGCKFSHDEQRAANTGWGPEDYKNSRWGHDKFEGSTKSGKQSGQSNRVQASAAQEGLRSSDKDARSSRAKGYEGGMESQYKRSELNARSQDSSGLERQSDRKEKEMNQEWDRRATDRRSTRHDVERNSGEDHDRREKRSRRHESESSHREDRDNSGGDKRPAHDRDSSSHHHRGRDDDHRRRSHR</sequence>
<dbReference type="EMBL" id="CM018034">
    <property type="protein sequence ID" value="KAA8543742.1"/>
    <property type="molecule type" value="Genomic_DNA"/>
</dbReference>
<dbReference type="SUPFAM" id="SSF54928">
    <property type="entry name" value="RNA-binding domain, RBD"/>
    <property type="match status" value="1"/>
</dbReference>
<gene>
    <name evidence="10" type="ORF">F0562_022081</name>
</gene>
<dbReference type="InterPro" id="IPR045844">
    <property type="entry name" value="RRM_Ist3-like"/>
</dbReference>
<dbReference type="Pfam" id="PF00076">
    <property type="entry name" value="RRM_1"/>
    <property type="match status" value="1"/>
</dbReference>
<protein>
    <recommendedName>
        <fullName evidence="12">RRM domain-containing protein</fullName>
    </recommendedName>
</protein>
<keyword evidence="11" id="KW-1185">Reference proteome</keyword>
<dbReference type="GO" id="GO:0005686">
    <property type="term" value="C:U2 snRNP"/>
    <property type="evidence" value="ECO:0007669"/>
    <property type="project" value="TreeGrafter"/>
</dbReference>
<feature type="compositionally biased region" description="Low complexity" evidence="7">
    <location>
        <begin position="182"/>
        <end position="192"/>
    </location>
</feature>
<feature type="region of interest" description="Disordered" evidence="7">
    <location>
        <begin position="147"/>
        <end position="332"/>
    </location>
</feature>
<evidence type="ECO:0000256" key="4">
    <source>
        <dbReference type="ARBA" id="ARBA00022884"/>
    </source>
</evidence>
<dbReference type="GO" id="GO:0071011">
    <property type="term" value="C:precatalytic spliceosome"/>
    <property type="evidence" value="ECO:0007669"/>
    <property type="project" value="TreeGrafter"/>
</dbReference>
<evidence type="ECO:0000259" key="8">
    <source>
        <dbReference type="PROSITE" id="PS50102"/>
    </source>
</evidence>
<dbReference type="SMART" id="SM00356">
    <property type="entry name" value="ZnF_C3H1"/>
    <property type="match status" value="1"/>
</dbReference>
<evidence type="ECO:0000256" key="5">
    <source>
        <dbReference type="PROSITE-ProRule" id="PRU00176"/>
    </source>
</evidence>
<dbReference type="Gene3D" id="3.30.70.330">
    <property type="match status" value="1"/>
</dbReference>
<dbReference type="InterPro" id="IPR000504">
    <property type="entry name" value="RRM_dom"/>
</dbReference>
<proteinExistence type="predicted"/>
<feature type="compositionally biased region" description="Polar residues" evidence="7">
    <location>
        <begin position="233"/>
        <end position="243"/>
    </location>
</feature>
<evidence type="ECO:0008006" key="12">
    <source>
        <dbReference type="Google" id="ProtNLM"/>
    </source>
</evidence>
<dbReference type="PROSITE" id="PS50103">
    <property type="entry name" value="ZF_C3H1"/>
    <property type="match status" value="1"/>
</dbReference>
<dbReference type="Proteomes" id="UP000325577">
    <property type="component" value="Linkage Group LG11"/>
</dbReference>
<evidence type="ECO:0000256" key="3">
    <source>
        <dbReference type="ARBA" id="ARBA00022833"/>
    </source>
</evidence>
<dbReference type="OrthoDB" id="2573941at2759"/>
<dbReference type="InterPro" id="IPR051847">
    <property type="entry name" value="RNA_proc/Spliceosome_comp"/>
</dbReference>
<organism evidence="10 11">
    <name type="scientific">Nyssa sinensis</name>
    <dbReference type="NCBI Taxonomy" id="561372"/>
    <lineage>
        <taxon>Eukaryota</taxon>
        <taxon>Viridiplantae</taxon>
        <taxon>Streptophyta</taxon>
        <taxon>Embryophyta</taxon>
        <taxon>Tracheophyta</taxon>
        <taxon>Spermatophyta</taxon>
        <taxon>Magnoliopsida</taxon>
        <taxon>eudicotyledons</taxon>
        <taxon>Gunneridae</taxon>
        <taxon>Pentapetalae</taxon>
        <taxon>asterids</taxon>
        <taxon>Cornales</taxon>
        <taxon>Nyssaceae</taxon>
        <taxon>Nyssa</taxon>
    </lineage>
</organism>
<feature type="domain" description="RRM" evidence="8">
    <location>
        <begin position="36"/>
        <end position="114"/>
    </location>
</feature>
<feature type="compositionally biased region" description="Basic and acidic residues" evidence="7">
    <location>
        <begin position="244"/>
        <end position="332"/>
    </location>
</feature>
<feature type="zinc finger region" description="C3H1-type" evidence="6">
    <location>
        <begin position="130"/>
        <end position="157"/>
    </location>
</feature>
<dbReference type="GO" id="GO:0071013">
    <property type="term" value="C:catalytic step 2 spliceosome"/>
    <property type="evidence" value="ECO:0007669"/>
    <property type="project" value="TreeGrafter"/>
</dbReference>
<feature type="compositionally biased region" description="Basic and acidic residues" evidence="7">
    <location>
        <begin position="167"/>
        <end position="181"/>
    </location>
</feature>
<dbReference type="SUPFAM" id="SSF90229">
    <property type="entry name" value="CCCH zinc finger"/>
    <property type="match status" value="1"/>
</dbReference>
<dbReference type="PANTHER" id="PTHR45880">
    <property type="entry name" value="RNA-BINDING MOTIF PROTEIN, X-LINKED 2"/>
    <property type="match status" value="1"/>
</dbReference>
<evidence type="ECO:0000256" key="6">
    <source>
        <dbReference type="PROSITE-ProRule" id="PRU00723"/>
    </source>
</evidence>
<dbReference type="InterPro" id="IPR035979">
    <property type="entry name" value="RBD_domain_sf"/>
</dbReference>
<feature type="domain" description="C3H1-type" evidence="9">
    <location>
        <begin position="130"/>
        <end position="157"/>
    </location>
</feature>
<dbReference type="SMART" id="SM00360">
    <property type="entry name" value="RRM"/>
    <property type="match status" value="1"/>
</dbReference>
<evidence type="ECO:0000256" key="1">
    <source>
        <dbReference type="ARBA" id="ARBA00022723"/>
    </source>
</evidence>
<reference evidence="10 11" key="1">
    <citation type="submission" date="2019-09" db="EMBL/GenBank/DDBJ databases">
        <title>A chromosome-level genome assembly of the Chinese tupelo Nyssa sinensis.</title>
        <authorList>
            <person name="Yang X."/>
            <person name="Kang M."/>
            <person name="Yang Y."/>
            <person name="Xiong H."/>
            <person name="Wang M."/>
            <person name="Zhang Z."/>
            <person name="Wang Z."/>
            <person name="Wu H."/>
            <person name="Ma T."/>
            <person name="Liu J."/>
            <person name="Xi Z."/>
        </authorList>
    </citation>
    <scope>NUCLEOTIDE SEQUENCE [LARGE SCALE GENOMIC DNA]</scope>
    <source>
        <strain evidence="10">J267</strain>
        <tissue evidence="10">Leaf</tissue>
    </source>
</reference>
<evidence type="ECO:0000256" key="2">
    <source>
        <dbReference type="ARBA" id="ARBA00022771"/>
    </source>
</evidence>
<dbReference type="InterPro" id="IPR000571">
    <property type="entry name" value="Znf_CCCH"/>
</dbReference>